<evidence type="ECO:0000313" key="1">
    <source>
        <dbReference type="EMBL" id="NYE94741.1"/>
    </source>
</evidence>
<dbReference type="EMBL" id="JACBYQ010000001">
    <property type="protein sequence ID" value="NYE94741.1"/>
    <property type="molecule type" value="Genomic_DNA"/>
</dbReference>
<name>A0A7Y9LSE9_9MICC</name>
<reference evidence="1 2" key="1">
    <citation type="submission" date="2020-07" db="EMBL/GenBank/DDBJ databases">
        <title>Sequencing the genomes of 1000 actinobacteria strains.</title>
        <authorList>
            <person name="Klenk H.-P."/>
        </authorList>
    </citation>
    <scope>NUCLEOTIDE SEQUENCE [LARGE SCALE GENOMIC DNA]</scope>
    <source>
        <strain evidence="1 2">DSM 102047</strain>
    </source>
</reference>
<dbReference type="InterPro" id="IPR006311">
    <property type="entry name" value="TAT_signal"/>
</dbReference>
<comment type="caution">
    <text evidence="1">The sequence shown here is derived from an EMBL/GenBank/DDBJ whole genome shotgun (WGS) entry which is preliminary data.</text>
</comment>
<sequence>MSKEKIPASRPSPRRTFIKGMAGTLGVGAIAAAGLASGAGSAAADPAHQHCVSTKMKLIRMSCIKGVWIEYYKYYCTVCLDTCGGELAVNTCVRC</sequence>
<dbReference type="PROSITE" id="PS51318">
    <property type="entry name" value="TAT"/>
    <property type="match status" value="1"/>
</dbReference>
<accession>A0A7Y9LSE9</accession>
<proteinExistence type="predicted"/>
<dbReference type="AlphaFoldDB" id="A0A7Y9LSE9"/>
<evidence type="ECO:0000313" key="2">
    <source>
        <dbReference type="Proteomes" id="UP000521748"/>
    </source>
</evidence>
<protein>
    <submittedName>
        <fullName evidence="1">Anaerobic selenocysteine-containing dehydrogenase</fullName>
    </submittedName>
</protein>
<dbReference type="Proteomes" id="UP000521748">
    <property type="component" value="Unassembled WGS sequence"/>
</dbReference>
<gene>
    <name evidence="1" type="ORF">FHU41_000962</name>
</gene>
<organism evidence="1 2">
    <name type="scientific">Psychromicrobium silvestre</name>
    <dbReference type="NCBI Taxonomy" id="1645614"/>
    <lineage>
        <taxon>Bacteria</taxon>
        <taxon>Bacillati</taxon>
        <taxon>Actinomycetota</taxon>
        <taxon>Actinomycetes</taxon>
        <taxon>Micrococcales</taxon>
        <taxon>Micrococcaceae</taxon>
        <taxon>Psychromicrobium</taxon>
    </lineage>
</organism>
<keyword evidence="2" id="KW-1185">Reference proteome</keyword>